<name>M8BVP1_AEGTA</name>
<protein>
    <submittedName>
        <fullName evidence="1">Uncharacterized protein</fullName>
    </submittedName>
</protein>
<organism evidence="1">
    <name type="scientific">Aegilops tauschii</name>
    <name type="common">Tausch's goatgrass</name>
    <name type="synonym">Aegilops squarrosa</name>
    <dbReference type="NCBI Taxonomy" id="37682"/>
    <lineage>
        <taxon>Eukaryota</taxon>
        <taxon>Viridiplantae</taxon>
        <taxon>Streptophyta</taxon>
        <taxon>Embryophyta</taxon>
        <taxon>Tracheophyta</taxon>
        <taxon>Spermatophyta</taxon>
        <taxon>Magnoliopsida</taxon>
        <taxon>Liliopsida</taxon>
        <taxon>Poales</taxon>
        <taxon>Poaceae</taxon>
        <taxon>BOP clade</taxon>
        <taxon>Pooideae</taxon>
        <taxon>Triticodae</taxon>
        <taxon>Triticeae</taxon>
        <taxon>Triticinae</taxon>
        <taxon>Aegilops</taxon>
    </lineage>
</organism>
<evidence type="ECO:0000313" key="1">
    <source>
        <dbReference type="EnsemblPlants" id="EMT07002"/>
    </source>
</evidence>
<reference evidence="1" key="1">
    <citation type="submission" date="2015-06" db="UniProtKB">
        <authorList>
            <consortium name="EnsemblPlants"/>
        </authorList>
    </citation>
    <scope>IDENTIFICATION</scope>
</reference>
<proteinExistence type="predicted"/>
<accession>M8BVP1</accession>
<sequence>MAPLVPTGPSPYGTEGISPTKLRIKSIALSLECCRHRSRFFARLKIRLDLIRSSSQSGPLKRPPTRPAPGRGAPFSGGTAGAEAAICSLTLDLRRRQITWATARAPEGFFAKYQGNLVMRARE</sequence>
<dbReference type="AlphaFoldDB" id="M8BVP1"/>
<dbReference type="EnsemblPlants" id="EMT07002">
    <property type="protein sequence ID" value="EMT07002"/>
    <property type="gene ID" value="F775_08137"/>
</dbReference>